<dbReference type="NCBIfam" id="TIGR03794">
    <property type="entry name" value="NHLM_micro_HlyD"/>
    <property type="match status" value="1"/>
</dbReference>
<keyword evidence="4 6" id="KW-1133">Transmembrane helix</keyword>
<protein>
    <submittedName>
        <fullName evidence="8">NHLM bacteriocin system secretion protein</fullName>
    </submittedName>
</protein>
<dbReference type="OrthoDB" id="8439633at2"/>
<organism evidence="8 9">
    <name type="scientific">Succiniclasticum ruminis</name>
    <dbReference type="NCBI Taxonomy" id="40841"/>
    <lineage>
        <taxon>Bacteria</taxon>
        <taxon>Bacillati</taxon>
        <taxon>Bacillota</taxon>
        <taxon>Negativicutes</taxon>
        <taxon>Acidaminococcales</taxon>
        <taxon>Acidaminococcaceae</taxon>
        <taxon>Succiniclasticum</taxon>
    </lineage>
</organism>
<evidence type="ECO:0000313" key="8">
    <source>
        <dbReference type="EMBL" id="SDC67828.1"/>
    </source>
</evidence>
<evidence type="ECO:0000256" key="1">
    <source>
        <dbReference type="ARBA" id="ARBA00004167"/>
    </source>
</evidence>
<keyword evidence="5 6" id="KW-0472">Membrane</keyword>
<accession>A0A1G6NJ66</accession>
<dbReference type="Gene3D" id="2.40.50.100">
    <property type="match status" value="1"/>
</dbReference>
<dbReference type="Pfam" id="PF25917">
    <property type="entry name" value="BSH_RND"/>
    <property type="match status" value="1"/>
</dbReference>
<dbReference type="Proteomes" id="UP000198943">
    <property type="component" value="Unassembled WGS sequence"/>
</dbReference>
<dbReference type="PANTHER" id="PTHR30386">
    <property type="entry name" value="MEMBRANE FUSION SUBUNIT OF EMRAB-TOLC MULTIDRUG EFFLUX PUMP"/>
    <property type="match status" value="1"/>
</dbReference>
<dbReference type="InterPro" id="IPR058625">
    <property type="entry name" value="MdtA-like_BSH"/>
</dbReference>
<evidence type="ECO:0000256" key="3">
    <source>
        <dbReference type="ARBA" id="ARBA00022692"/>
    </source>
</evidence>
<dbReference type="RefSeq" id="WP_093730939.1">
    <property type="nucleotide sequence ID" value="NZ_FMYW01000014.1"/>
</dbReference>
<dbReference type="PANTHER" id="PTHR30386:SF26">
    <property type="entry name" value="TRANSPORT PROTEIN COMB"/>
    <property type="match status" value="1"/>
</dbReference>
<dbReference type="AlphaFoldDB" id="A0A1G6NJ66"/>
<evidence type="ECO:0000313" key="9">
    <source>
        <dbReference type="Proteomes" id="UP000198943"/>
    </source>
</evidence>
<keyword evidence="9" id="KW-1185">Reference proteome</keyword>
<evidence type="ECO:0000256" key="6">
    <source>
        <dbReference type="SAM" id="Phobius"/>
    </source>
</evidence>
<proteinExistence type="inferred from homology"/>
<dbReference type="InterPro" id="IPR050739">
    <property type="entry name" value="MFP"/>
</dbReference>
<reference evidence="9" key="1">
    <citation type="submission" date="2016-10" db="EMBL/GenBank/DDBJ databases">
        <authorList>
            <person name="Varghese N."/>
            <person name="Submissions S."/>
        </authorList>
    </citation>
    <scope>NUCLEOTIDE SEQUENCE [LARGE SCALE GENOMIC DNA]</scope>
    <source>
        <strain evidence="9">DSM 11005</strain>
    </source>
</reference>
<keyword evidence="3 6" id="KW-0812">Transmembrane</keyword>
<dbReference type="SUPFAM" id="SSF111369">
    <property type="entry name" value="HlyD-like secretion proteins"/>
    <property type="match status" value="1"/>
</dbReference>
<dbReference type="InterPro" id="IPR022275">
    <property type="entry name" value="NHPM_bacteriocin_SS_HylD"/>
</dbReference>
<feature type="domain" description="Multidrug resistance protein MdtA-like barrel-sandwich hybrid" evidence="7">
    <location>
        <begin position="71"/>
        <end position="171"/>
    </location>
</feature>
<sequence>MNSDKIFNPKALEKLRSPDKLDSMIRITGPVGWMGLATVALLCFAIVLWSVYGSFTEKAEGYGLILDSAGVVNISHTVSGKVTDVYVKTGSRVQKGDLVARMEQPEQSADTRMAQYGTELGVNDRDVQSRVYQFDAKRYQQAARENIFSDYEGIVGEVMVAEGQLISAGSPICSIRLTQDRDELQGVFYIGVEKGKRVEPGMTIQLAPNGVDITQTGSLIGVVKSVSQYPVSAEGVRKGLGNSQLAQYVLQKDGGAAVEIRFELVKDADSKSGYLWTSVVGHHKPVTAGSYCTGSVVIERQPPIEKVFYKISQWLRSR</sequence>
<evidence type="ECO:0000259" key="7">
    <source>
        <dbReference type="Pfam" id="PF25917"/>
    </source>
</evidence>
<dbReference type="EMBL" id="FMYW01000014">
    <property type="protein sequence ID" value="SDC67828.1"/>
    <property type="molecule type" value="Genomic_DNA"/>
</dbReference>
<feature type="transmembrane region" description="Helical" evidence="6">
    <location>
        <begin position="31"/>
        <end position="52"/>
    </location>
</feature>
<comment type="subcellular location">
    <subcellularLocation>
        <location evidence="1">Membrane</location>
        <topology evidence="1">Single-pass membrane protein</topology>
    </subcellularLocation>
</comment>
<gene>
    <name evidence="8" type="ORF">SAMN04487864_11417</name>
</gene>
<evidence type="ECO:0000256" key="2">
    <source>
        <dbReference type="ARBA" id="ARBA00009477"/>
    </source>
</evidence>
<evidence type="ECO:0000256" key="4">
    <source>
        <dbReference type="ARBA" id="ARBA00022989"/>
    </source>
</evidence>
<evidence type="ECO:0000256" key="5">
    <source>
        <dbReference type="ARBA" id="ARBA00023136"/>
    </source>
</evidence>
<comment type="similarity">
    <text evidence="2">Belongs to the membrane fusion protein (MFP) (TC 8.A.1) family.</text>
</comment>
<name>A0A1G6NJ66_9FIRM</name>
<dbReference type="GO" id="GO:0016020">
    <property type="term" value="C:membrane"/>
    <property type="evidence" value="ECO:0007669"/>
    <property type="project" value="UniProtKB-SubCell"/>
</dbReference>